<proteinExistence type="predicted"/>
<dbReference type="PROSITE" id="PS51108">
    <property type="entry name" value="PTS_EIID"/>
    <property type="match status" value="1"/>
</dbReference>
<dbReference type="PANTHER" id="PTHR32502">
    <property type="entry name" value="N-ACETYLGALACTOSAMINE PERMEASE II COMPONENT-RELATED"/>
    <property type="match status" value="1"/>
</dbReference>
<dbReference type="InterPro" id="IPR050303">
    <property type="entry name" value="GatZ_KbaZ_carbometab"/>
</dbReference>
<evidence type="ECO:0000256" key="6">
    <source>
        <dbReference type="ARBA" id="ARBA00022692"/>
    </source>
</evidence>
<dbReference type="Pfam" id="PF03613">
    <property type="entry name" value="EIID-AGA"/>
    <property type="match status" value="1"/>
</dbReference>
<evidence type="ECO:0000256" key="4">
    <source>
        <dbReference type="ARBA" id="ARBA00022597"/>
    </source>
</evidence>
<dbReference type="PANTHER" id="PTHR32502:SF5">
    <property type="entry name" value="N-ACETYLGALACTOSAMINE PERMEASE IID COMPONENT-RELATED"/>
    <property type="match status" value="1"/>
</dbReference>
<name>A0A2X2TFW3_9ENTR</name>
<dbReference type="GO" id="GO:0005886">
    <property type="term" value="C:plasma membrane"/>
    <property type="evidence" value="ECO:0007669"/>
    <property type="project" value="UniProtKB-SubCell"/>
</dbReference>
<evidence type="ECO:0000256" key="9">
    <source>
        <dbReference type="SAM" id="MobiDB-lite"/>
    </source>
</evidence>
<dbReference type="Proteomes" id="UP000251197">
    <property type="component" value="Unassembled WGS sequence"/>
</dbReference>
<organism evidence="11 12">
    <name type="scientific">Cedecea neteri</name>
    <dbReference type="NCBI Taxonomy" id="158822"/>
    <lineage>
        <taxon>Bacteria</taxon>
        <taxon>Pseudomonadati</taxon>
        <taxon>Pseudomonadota</taxon>
        <taxon>Gammaproteobacteria</taxon>
        <taxon>Enterobacterales</taxon>
        <taxon>Enterobacteriaceae</taxon>
        <taxon>Cedecea</taxon>
    </lineage>
</organism>
<feature type="transmembrane region" description="Helical" evidence="10">
    <location>
        <begin position="190"/>
        <end position="210"/>
    </location>
</feature>
<keyword evidence="2" id="KW-0813">Transport</keyword>
<evidence type="ECO:0000256" key="5">
    <source>
        <dbReference type="ARBA" id="ARBA00022683"/>
    </source>
</evidence>
<keyword evidence="8 10" id="KW-0472">Membrane</keyword>
<dbReference type="AlphaFoldDB" id="A0A2X2TFW3"/>
<evidence type="ECO:0000256" key="3">
    <source>
        <dbReference type="ARBA" id="ARBA00022475"/>
    </source>
</evidence>
<evidence type="ECO:0000313" key="12">
    <source>
        <dbReference type="Proteomes" id="UP000251197"/>
    </source>
</evidence>
<keyword evidence="4" id="KW-0762">Sugar transport</keyword>
<evidence type="ECO:0000256" key="1">
    <source>
        <dbReference type="ARBA" id="ARBA00004651"/>
    </source>
</evidence>
<evidence type="ECO:0000313" key="11">
    <source>
        <dbReference type="EMBL" id="SQA99543.1"/>
    </source>
</evidence>
<evidence type="ECO:0000256" key="10">
    <source>
        <dbReference type="SAM" id="Phobius"/>
    </source>
</evidence>
<dbReference type="STRING" id="158822.LH23_01830"/>
<dbReference type="GO" id="GO:0009401">
    <property type="term" value="P:phosphoenolpyruvate-dependent sugar phosphotransferase system"/>
    <property type="evidence" value="ECO:0007669"/>
    <property type="project" value="UniProtKB-KW"/>
</dbReference>
<accession>A0A2X2TFW3</accession>
<evidence type="ECO:0000256" key="8">
    <source>
        <dbReference type="ARBA" id="ARBA00023136"/>
    </source>
</evidence>
<dbReference type="EMBL" id="UAVU01000003">
    <property type="protein sequence ID" value="SQA99543.1"/>
    <property type="molecule type" value="Genomic_DNA"/>
</dbReference>
<evidence type="ECO:0000256" key="2">
    <source>
        <dbReference type="ARBA" id="ARBA00022448"/>
    </source>
</evidence>
<feature type="transmembrane region" description="Helical" evidence="10">
    <location>
        <begin position="131"/>
        <end position="158"/>
    </location>
</feature>
<keyword evidence="3" id="KW-1003">Cell membrane</keyword>
<keyword evidence="5" id="KW-0598">Phosphotransferase system</keyword>
<evidence type="ECO:0000256" key="7">
    <source>
        <dbReference type="ARBA" id="ARBA00022989"/>
    </source>
</evidence>
<feature type="compositionally biased region" description="Basic and acidic residues" evidence="9">
    <location>
        <begin position="294"/>
        <end position="312"/>
    </location>
</feature>
<feature type="region of interest" description="Disordered" evidence="9">
    <location>
        <begin position="291"/>
        <end position="312"/>
    </location>
</feature>
<dbReference type="InterPro" id="IPR004704">
    <property type="entry name" value="PTS_IID_man"/>
</dbReference>
<sequence>MNWLNARRESGALTKADITKAWFIYWLGAEVSSSYERLQSLIFCASMTPIIKKLYPQKEEQVEALKRHLNFFNSEQTFGAVIQGISIAMEEQKTRGEPISDASITGIKTGLDGTAGRDGGTRLFGLRWMPLLIAIFIPFAASGSAMGGIIPLILYPAITLAISYGMVHKGYTLGRDSIIGLLQGGRIKELIYGANVLGLIMMGALSASYVKITTPLKISALKGSEVVGAANPGFYCSRPVAAGRGVCDLLLPGEKRAAIYHHLAVNCGVERGLFAVGSTVSHGTEHLSTAGFKTGDKRLRKNDDSGRFKRFP</sequence>
<reference evidence="11 12" key="1">
    <citation type="submission" date="2018-06" db="EMBL/GenBank/DDBJ databases">
        <authorList>
            <consortium name="Pathogen Informatics"/>
            <person name="Doyle S."/>
        </authorList>
    </citation>
    <scope>NUCLEOTIDE SEQUENCE [LARGE SCALE GENOMIC DNA]</scope>
    <source>
        <strain evidence="11 12">NCTC12120</strain>
    </source>
</reference>
<comment type="subcellular location">
    <subcellularLocation>
        <location evidence="1">Cell membrane</location>
        <topology evidence="1">Multi-pass membrane protein</topology>
    </subcellularLocation>
</comment>
<keyword evidence="7 10" id="KW-1133">Transmembrane helix</keyword>
<keyword evidence="6 10" id="KW-0812">Transmembrane</keyword>
<protein>
    <submittedName>
        <fullName evidence="11">PTS system mannose-specific EIID component</fullName>
    </submittedName>
</protein>
<gene>
    <name evidence="11" type="primary">manZ_2</name>
    <name evidence="11" type="ORF">NCTC12120_03463</name>
</gene>